<dbReference type="AlphaFoldDB" id="A0A5D2RGJ5"/>
<dbReference type="Proteomes" id="UP000322667">
    <property type="component" value="Chromosome A02"/>
</dbReference>
<accession>A0A5D2RGJ5</accession>
<sequence>MAASKAASCPALDNLAAGNGNLKNRFIDDEKSNTSSNKSKTPQLQFSFCPKIQSTATMATTCFVFNSLKYTFGC</sequence>
<gene>
    <name evidence="1" type="ORF">ES332_A02G132400v1</name>
</gene>
<keyword evidence="2" id="KW-1185">Reference proteome</keyword>
<dbReference type="EMBL" id="CM017611">
    <property type="protein sequence ID" value="TYI39981.1"/>
    <property type="molecule type" value="Genomic_DNA"/>
</dbReference>
<reference evidence="1 2" key="1">
    <citation type="submission" date="2019-07" db="EMBL/GenBank/DDBJ databases">
        <title>WGS assembly of Gossypium tomentosum.</title>
        <authorList>
            <person name="Chen Z.J."/>
            <person name="Sreedasyam A."/>
            <person name="Ando A."/>
            <person name="Song Q."/>
            <person name="De L."/>
            <person name="Hulse-Kemp A."/>
            <person name="Ding M."/>
            <person name="Ye W."/>
            <person name="Kirkbride R."/>
            <person name="Jenkins J."/>
            <person name="Plott C."/>
            <person name="Lovell J."/>
            <person name="Lin Y.-M."/>
            <person name="Vaughn R."/>
            <person name="Liu B."/>
            <person name="Li W."/>
            <person name="Simpson S."/>
            <person name="Scheffler B."/>
            <person name="Saski C."/>
            <person name="Grover C."/>
            <person name="Hu G."/>
            <person name="Conover J."/>
            <person name="Carlson J."/>
            <person name="Shu S."/>
            <person name="Boston L."/>
            <person name="Williams M."/>
            <person name="Peterson D."/>
            <person name="Mcgee K."/>
            <person name="Jones D."/>
            <person name="Wendel J."/>
            <person name="Stelly D."/>
            <person name="Grimwood J."/>
            <person name="Schmutz J."/>
        </authorList>
    </citation>
    <scope>NUCLEOTIDE SEQUENCE [LARGE SCALE GENOMIC DNA]</scope>
    <source>
        <strain evidence="1">7179.01</strain>
    </source>
</reference>
<organism evidence="1 2">
    <name type="scientific">Gossypium tomentosum</name>
    <name type="common">Hawaiian cotton</name>
    <name type="synonym">Gossypium sandvicense</name>
    <dbReference type="NCBI Taxonomy" id="34277"/>
    <lineage>
        <taxon>Eukaryota</taxon>
        <taxon>Viridiplantae</taxon>
        <taxon>Streptophyta</taxon>
        <taxon>Embryophyta</taxon>
        <taxon>Tracheophyta</taxon>
        <taxon>Spermatophyta</taxon>
        <taxon>Magnoliopsida</taxon>
        <taxon>eudicotyledons</taxon>
        <taxon>Gunneridae</taxon>
        <taxon>Pentapetalae</taxon>
        <taxon>rosids</taxon>
        <taxon>malvids</taxon>
        <taxon>Malvales</taxon>
        <taxon>Malvaceae</taxon>
        <taxon>Malvoideae</taxon>
        <taxon>Gossypium</taxon>
    </lineage>
</organism>
<name>A0A5D2RGJ5_GOSTO</name>
<evidence type="ECO:0000313" key="2">
    <source>
        <dbReference type="Proteomes" id="UP000322667"/>
    </source>
</evidence>
<protein>
    <submittedName>
        <fullName evidence="1">Uncharacterized protein</fullName>
    </submittedName>
</protein>
<proteinExistence type="predicted"/>
<evidence type="ECO:0000313" key="1">
    <source>
        <dbReference type="EMBL" id="TYI39981.1"/>
    </source>
</evidence>